<evidence type="ECO:0000256" key="4">
    <source>
        <dbReference type="ARBA" id="ARBA00023136"/>
    </source>
</evidence>
<feature type="transmembrane region" description="Helical" evidence="5">
    <location>
        <begin position="168"/>
        <end position="188"/>
    </location>
</feature>
<dbReference type="GO" id="GO:0005384">
    <property type="term" value="F:manganese ion transmembrane transporter activity"/>
    <property type="evidence" value="ECO:0007669"/>
    <property type="project" value="InterPro"/>
</dbReference>
<keyword evidence="7" id="KW-1185">Reference proteome</keyword>
<proteinExistence type="predicted"/>
<feature type="transmembrane region" description="Helical" evidence="5">
    <location>
        <begin position="194"/>
        <end position="212"/>
    </location>
</feature>
<reference evidence="6 7" key="1">
    <citation type="submission" date="2019-12" db="EMBL/GenBank/DDBJ databases">
        <title>Strain KN286 was isolated from seawater, which was collected from Caroline Seamount in the tropical western Pacific.</title>
        <authorList>
            <person name="Wang Q."/>
        </authorList>
    </citation>
    <scope>NUCLEOTIDE SEQUENCE [LARGE SCALE GENOMIC DNA]</scope>
    <source>
        <strain evidence="6 7">KN286</strain>
    </source>
</reference>
<dbReference type="Pfam" id="PF01988">
    <property type="entry name" value="VIT1"/>
    <property type="match status" value="1"/>
</dbReference>
<dbReference type="PANTHER" id="PTHR31851">
    <property type="entry name" value="FE(2+)/MN(2+) TRANSPORTER PCL1"/>
    <property type="match status" value="1"/>
</dbReference>
<dbReference type="InterPro" id="IPR008217">
    <property type="entry name" value="Ccc1_fam"/>
</dbReference>
<name>A0A6B0TVH2_9RHOB</name>
<keyword evidence="2 5" id="KW-0812">Transmembrane</keyword>
<keyword evidence="3 5" id="KW-1133">Transmembrane helix</keyword>
<keyword evidence="4 5" id="KW-0472">Membrane</keyword>
<evidence type="ECO:0000313" key="6">
    <source>
        <dbReference type="EMBL" id="MXU65775.1"/>
    </source>
</evidence>
<evidence type="ECO:0000256" key="1">
    <source>
        <dbReference type="ARBA" id="ARBA00004127"/>
    </source>
</evidence>
<evidence type="ECO:0000313" key="7">
    <source>
        <dbReference type="Proteomes" id="UP000436016"/>
    </source>
</evidence>
<comment type="caution">
    <text evidence="6">The sequence shown here is derived from an EMBL/GenBank/DDBJ whole genome shotgun (WGS) entry which is preliminary data.</text>
</comment>
<feature type="transmembrane region" description="Helical" evidence="5">
    <location>
        <begin position="224"/>
        <end position="246"/>
    </location>
</feature>
<dbReference type="AlphaFoldDB" id="A0A6B0TVH2"/>
<evidence type="ECO:0000256" key="3">
    <source>
        <dbReference type="ARBA" id="ARBA00022989"/>
    </source>
</evidence>
<accession>A0A6B0TVH2</accession>
<dbReference type="Proteomes" id="UP000436016">
    <property type="component" value="Unassembled WGS sequence"/>
</dbReference>
<evidence type="ECO:0000256" key="2">
    <source>
        <dbReference type="ARBA" id="ARBA00022692"/>
    </source>
</evidence>
<organism evidence="6 7">
    <name type="scientific">Oceanomicrobium pacificus</name>
    <dbReference type="NCBI Taxonomy" id="2692916"/>
    <lineage>
        <taxon>Bacteria</taxon>
        <taxon>Pseudomonadati</taxon>
        <taxon>Pseudomonadota</taxon>
        <taxon>Alphaproteobacteria</taxon>
        <taxon>Rhodobacterales</taxon>
        <taxon>Paracoccaceae</taxon>
        <taxon>Oceanomicrobium</taxon>
    </lineage>
</organism>
<dbReference type="EMBL" id="WUWG01000003">
    <property type="protein sequence ID" value="MXU65775.1"/>
    <property type="molecule type" value="Genomic_DNA"/>
</dbReference>
<comment type="subcellular location">
    <subcellularLocation>
        <location evidence="1">Endomembrane system</location>
        <topology evidence="1">Multi-pass membrane protein</topology>
    </subcellularLocation>
</comment>
<dbReference type="GO" id="GO:0012505">
    <property type="term" value="C:endomembrane system"/>
    <property type="evidence" value="ECO:0007669"/>
    <property type="project" value="UniProtKB-SubCell"/>
</dbReference>
<dbReference type="GO" id="GO:0030026">
    <property type="term" value="P:intracellular manganese ion homeostasis"/>
    <property type="evidence" value="ECO:0007669"/>
    <property type="project" value="InterPro"/>
</dbReference>
<gene>
    <name evidence="6" type="ORF">GSH16_09965</name>
</gene>
<protein>
    <submittedName>
        <fullName evidence="6">GMP synthase</fullName>
    </submittedName>
</protein>
<dbReference type="RefSeq" id="WP_160854555.1">
    <property type="nucleotide sequence ID" value="NZ_WUWG01000003.1"/>
</dbReference>
<sequence length="247" mass="26526">MTSGDFTTRYASHKAHEHQVGPIQEFLKQIVYGGNDGIVTTFAIVAGFAGAGAEGAAQIGGIAVLLFGLANLFADATAMGLGEFLSSRSEHDVYRATRARELHEIHTNPDFESAEMVEILSDRGVAEEDARAMTDIMLRNPEFMADMMMTYEVEMADPSGDSPALKGLATFLAFILFGAIPISPYFILEPVQSTFYLSVAATALALAMLGSIRWRVTSETWLRCVGETMLVGGICALVAYLVGVLVA</sequence>
<evidence type="ECO:0000256" key="5">
    <source>
        <dbReference type="SAM" id="Phobius"/>
    </source>
</evidence>